<dbReference type="SUPFAM" id="SSF55729">
    <property type="entry name" value="Acyl-CoA N-acyltransferases (Nat)"/>
    <property type="match status" value="1"/>
</dbReference>
<reference evidence="1" key="2">
    <citation type="submission" date="2020-09" db="EMBL/GenBank/DDBJ databases">
        <authorList>
            <person name="Sun Q."/>
            <person name="Zhou Y."/>
        </authorList>
    </citation>
    <scope>NUCLEOTIDE SEQUENCE</scope>
    <source>
        <strain evidence="1">CGMCC 1.10998</strain>
    </source>
</reference>
<evidence type="ECO:0008006" key="3">
    <source>
        <dbReference type="Google" id="ProtNLM"/>
    </source>
</evidence>
<gene>
    <name evidence="1" type="ORF">GCM10011396_05640</name>
</gene>
<dbReference type="EMBL" id="BMED01000001">
    <property type="protein sequence ID" value="GGC61565.1"/>
    <property type="molecule type" value="Genomic_DNA"/>
</dbReference>
<accession>A0A916U5Q1</accession>
<reference evidence="1" key="1">
    <citation type="journal article" date="2014" name="Int. J. Syst. Evol. Microbiol.">
        <title>Complete genome sequence of Corynebacterium casei LMG S-19264T (=DSM 44701T), isolated from a smear-ripened cheese.</title>
        <authorList>
            <consortium name="US DOE Joint Genome Institute (JGI-PGF)"/>
            <person name="Walter F."/>
            <person name="Albersmeier A."/>
            <person name="Kalinowski J."/>
            <person name="Ruckert C."/>
        </authorList>
    </citation>
    <scope>NUCLEOTIDE SEQUENCE</scope>
    <source>
        <strain evidence="1">CGMCC 1.10998</strain>
    </source>
</reference>
<dbReference type="InterPro" id="IPR016181">
    <property type="entry name" value="Acyl_CoA_acyltransferase"/>
</dbReference>
<name>A0A916U5Q1_9BURK</name>
<evidence type="ECO:0000313" key="2">
    <source>
        <dbReference type="Proteomes" id="UP000637423"/>
    </source>
</evidence>
<organism evidence="1 2">
    <name type="scientific">Undibacterium terreum</name>
    <dbReference type="NCBI Taxonomy" id="1224302"/>
    <lineage>
        <taxon>Bacteria</taxon>
        <taxon>Pseudomonadati</taxon>
        <taxon>Pseudomonadota</taxon>
        <taxon>Betaproteobacteria</taxon>
        <taxon>Burkholderiales</taxon>
        <taxon>Oxalobacteraceae</taxon>
        <taxon>Undibacterium</taxon>
    </lineage>
</organism>
<dbReference type="AlphaFoldDB" id="A0A916U5Q1"/>
<sequence length="164" mass="17553">MYEITLASTAELNGIAALLQSNSPSRGGSLTGEFSRDVVARMLADGAPVVIAKRDAQVLGVLFSSAKDNPAAPPTIHAMLAAWPGKPDAYVYGPVCIAETERGRNLLPKLYSALQAHHVGREAVLFIRSDNAASMKAHLRLGMHRVANFTLDNADYLVLSDWAP</sequence>
<proteinExistence type="predicted"/>
<evidence type="ECO:0000313" key="1">
    <source>
        <dbReference type="EMBL" id="GGC61565.1"/>
    </source>
</evidence>
<protein>
    <recommendedName>
        <fullName evidence="3">N-acetyltransferase domain-containing protein</fullName>
    </recommendedName>
</protein>
<keyword evidence="2" id="KW-1185">Reference proteome</keyword>
<comment type="caution">
    <text evidence="1">The sequence shown here is derived from an EMBL/GenBank/DDBJ whole genome shotgun (WGS) entry which is preliminary data.</text>
</comment>
<dbReference type="RefSeq" id="WP_188564456.1">
    <property type="nucleotide sequence ID" value="NZ_BMED01000001.1"/>
</dbReference>
<dbReference type="Proteomes" id="UP000637423">
    <property type="component" value="Unassembled WGS sequence"/>
</dbReference>
<dbReference type="Gene3D" id="3.40.630.30">
    <property type="match status" value="1"/>
</dbReference>